<dbReference type="Pfam" id="PF22570">
    <property type="entry name" value="LiaF-TM"/>
    <property type="match status" value="1"/>
</dbReference>
<evidence type="ECO:0000313" key="3">
    <source>
        <dbReference type="EMBL" id="MBM7620485.1"/>
    </source>
</evidence>
<dbReference type="GO" id="GO:0006508">
    <property type="term" value="P:proteolysis"/>
    <property type="evidence" value="ECO:0007669"/>
    <property type="project" value="UniProtKB-KW"/>
</dbReference>
<keyword evidence="1" id="KW-1133">Transmembrane helix</keyword>
<sequence>MKKNSFLPGLLLLLFGAYFLLEQMNIELWQGTFTWPTILVITGFALLLQAYKQNDHANILPGFVLLGVGLHFHLKGQLAFWPDHFAVIILIVGLGFIFRYQKTKNGLFEGLVLSVIASFFLFSNTLMEMLGTVENRFSTIHTFWPAVLILIGAYLIFKKK</sequence>
<feature type="transmembrane region" description="Helical" evidence="1">
    <location>
        <begin position="139"/>
        <end position="157"/>
    </location>
</feature>
<name>A0ABS2P0K2_9BACI</name>
<feature type="transmembrane region" description="Helical" evidence="1">
    <location>
        <begin position="29"/>
        <end position="50"/>
    </location>
</feature>
<feature type="domain" description="LiaF transmembrane" evidence="2">
    <location>
        <begin position="9"/>
        <end position="103"/>
    </location>
</feature>
<reference evidence="3 4" key="1">
    <citation type="submission" date="2021-01" db="EMBL/GenBank/DDBJ databases">
        <title>Genomic Encyclopedia of Type Strains, Phase IV (KMG-IV): sequencing the most valuable type-strain genomes for metagenomic binning, comparative biology and taxonomic classification.</title>
        <authorList>
            <person name="Goeker M."/>
        </authorList>
    </citation>
    <scope>NUCLEOTIDE SEQUENCE [LARGE SCALE GENOMIC DNA]</scope>
    <source>
        <strain evidence="3 4">DSM 25879</strain>
    </source>
</reference>
<feature type="transmembrane region" description="Helical" evidence="1">
    <location>
        <begin position="80"/>
        <end position="100"/>
    </location>
</feature>
<gene>
    <name evidence="3" type="ORF">JOC95_002338</name>
</gene>
<keyword evidence="1" id="KW-0472">Membrane</keyword>
<feature type="transmembrane region" description="Helical" evidence="1">
    <location>
        <begin position="107"/>
        <end position="127"/>
    </location>
</feature>
<evidence type="ECO:0000313" key="4">
    <source>
        <dbReference type="Proteomes" id="UP000737402"/>
    </source>
</evidence>
<keyword evidence="3" id="KW-0645">Protease</keyword>
<dbReference type="Proteomes" id="UP000737402">
    <property type="component" value="Unassembled WGS sequence"/>
</dbReference>
<dbReference type="RefSeq" id="WP_204416176.1">
    <property type="nucleotide sequence ID" value="NZ_JAFBED010000004.1"/>
</dbReference>
<dbReference type="GO" id="GO:0008233">
    <property type="term" value="F:peptidase activity"/>
    <property type="evidence" value="ECO:0007669"/>
    <property type="project" value="UniProtKB-KW"/>
</dbReference>
<evidence type="ECO:0000256" key="1">
    <source>
        <dbReference type="SAM" id="Phobius"/>
    </source>
</evidence>
<feature type="transmembrane region" description="Helical" evidence="1">
    <location>
        <begin position="57"/>
        <end position="74"/>
    </location>
</feature>
<keyword evidence="1" id="KW-0812">Transmembrane</keyword>
<keyword evidence="4" id="KW-1185">Reference proteome</keyword>
<protein>
    <submittedName>
        <fullName evidence="3">Membrane-bound ClpP family serine protease</fullName>
    </submittedName>
</protein>
<organism evidence="3 4">
    <name type="scientific">Sutcliffiella tianshenii</name>
    <dbReference type="NCBI Taxonomy" id="1463404"/>
    <lineage>
        <taxon>Bacteria</taxon>
        <taxon>Bacillati</taxon>
        <taxon>Bacillota</taxon>
        <taxon>Bacilli</taxon>
        <taxon>Bacillales</taxon>
        <taxon>Bacillaceae</taxon>
        <taxon>Sutcliffiella</taxon>
    </lineage>
</organism>
<accession>A0ABS2P0K2</accession>
<keyword evidence="3" id="KW-0378">Hydrolase</keyword>
<dbReference type="EMBL" id="JAFBED010000004">
    <property type="protein sequence ID" value="MBM7620485.1"/>
    <property type="molecule type" value="Genomic_DNA"/>
</dbReference>
<proteinExistence type="predicted"/>
<evidence type="ECO:0000259" key="2">
    <source>
        <dbReference type="Pfam" id="PF22570"/>
    </source>
</evidence>
<comment type="caution">
    <text evidence="3">The sequence shown here is derived from an EMBL/GenBank/DDBJ whole genome shotgun (WGS) entry which is preliminary data.</text>
</comment>
<dbReference type="InterPro" id="IPR054331">
    <property type="entry name" value="LiaF_TM"/>
</dbReference>